<proteinExistence type="predicted"/>
<protein>
    <recommendedName>
        <fullName evidence="3">Galectin domain-containing protein</fullName>
    </recommendedName>
</protein>
<accession>A0A9P1IH51</accession>
<evidence type="ECO:0000256" key="2">
    <source>
        <dbReference type="SAM" id="MobiDB-lite"/>
    </source>
</evidence>
<comment type="caution">
    <text evidence="4">The sequence shown here is derived from an EMBL/GenBank/DDBJ whole genome shotgun (WGS) entry which is preliminary data.</text>
</comment>
<evidence type="ECO:0000256" key="1">
    <source>
        <dbReference type="ARBA" id="ARBA00022734"/>
    </source>
</evidence>
<keyword evidence="1" id="KW-0430">Lectin</keyword>
<dbReference type="Proteomes" id="UP001152747">
    <property type="component" value="Unassembled WGS sequence"/>
</dbReference>
<dbReference type="AlphaFoldDB" id="A0A9P1IH51"/>
<sequence>MIRFGQPFERNNTIYIYGKVLENANRSDVYIYRGFENNENSQEIALHVILDFVTGWMKIFSVENGVESVNKVIAVPFVRGKDFVLQIRNLHWSFLIMKGDLNYVTLQLNSSSILGNVRTTGDWIQNKITMACSYNDIFSVKEIPVAPKTAAIPDLDCNVINADFSNKIVHLITPFKVNMSLWFWGKSWKTPKTAEVFLYSGYNNTLTSRNIVFHLEFQYVAPRQMKMNSMNSQGKWVNQQTALSPYFRGLPFAVQLRRTSVGIEYWAGTHYHNLIMKIDPNVVIGNVRTKGDWDQYTTNMNCPRDLEIIAKKVAISSSTSKKPITSTSTTAKPILVKEAVIVNPETTLESSGSAEPAKTSTNCICPPSTSSSTSNSNSSSDSTKLLNILKSLPKITIYGNDYEESGFESLFDLASQNIDEKLVEVLKNLRFVVKKPARIPENAGIMVEELDPRRFSDSEAEISPEIRPENIRSEAKRDSENEYKMDSGMRKAENPSENQECEEDSYEVRKEECY</sequence>
<gene>
    <name evidence="4" type="ORF">CAMP_LOCUS7162</name>
</gene>
<feature type="compositionally biased region" description="Basic and acidic residues" evidence="2">
    <location>
        <begin position="464"/>
        <end position="494"/>
    </location>
</feature>
<dbReference type="InterPro" id="IPR013320">
    <property type="entry name" value="ConA-like_dom_sf"/>
</dbReference>
<feature type="domain" description="Galectin" evidence="3">
    <location>
        <begin position="1"/>
        <end position="131"/>
    </location>
</feature>
<feature type="region of interest" description="Disordered" evidence="2">
    <location>
        <begin position="456"/>
        <end position="514"/>
    </location>
</feature>
<feature type="compositionally biased region" description="Low complexity" evidence="2">
    <location>
        <begin position="359"/>
        <end position="382"/>
    </location>
</feature>
<keyword evidence="5" id="KW-1185">Reference proteome</keyword>
<dbReference type="Gene3D" id="2.60.120.200">
    <property type="match status" value="2"/>
</dbReference>
<organism evidence="4 5">
    <name type="scientific">Caenorhabditis angaria</name>
    <dbReference type="NCBI Taxonomy" id="860376"/>
    <lineage>
        <taxon>Eukaryota</taxon>
        <taxon>Metazoa</taxon>
        <taxon>Ecdysozoa</taxon>
        <taxon>Nematoda</taxon>
        <taxon>Chromadorea</taxon>
        <taxon>Rhabditida</taxon>
        <taxon>Rhabditina</taxon>
        <taxon>Rhabditomorpha</taxon>
        <taxon>Rhabditoidea</taxon>
        <taxon>Rhabditidae</taxon>
        <taxon>Peloderinae</taxon>
        <taxon>Caenorhabditis</taxon>
    </lineage>
</organism>
<dbReference type="EMBL" id="CANHGI010000003">
    <property type="protein sequence ID" value="CAI5444525.1"/>
    <property type="molecule type" value="Genomic_DNA"/>
</dbReference>
<dbReference type="SUPFAM" id="SSF49899">
    <property type="entry name" value="Concanavalin A-like lectins/glucanases"/>
    <property type="match status" value="1"/>
</dbReference>
<dbReference type="GO" id="GO:0030246">
    <property type="term" value="F:carbohydrate binding"/>
    <property type="evidence" value="ECO:0007669"/>
    <property type="project" value="UniProtKB-KW"/>
</dbReference>
<name>A0A9P1IH51_9PELO</name>
<evidence type="ECO:0000313" key="5">
    <source>
        <dbReference type="Proteomes" id="UP001152747"/>
    </source>
</evidence>
<dbReference type="PROSITE" id="PS51304">
    <property type="entry name" value="GALECTIN"/>
    <property type="match status" value="1"/>
</dbReference>
<evidence type="ECO:0000259" key="3">
    <source>
        <dbReference type="PROSITE" id="PS51304"/>
    </source>
</evidence>
<dbReference type="InterPro" id="IPR001079">
    <property type="entry name" value="Galectin_CRD"/>
</dbReference>
<evidence type="ECO:0000313" key="4">
    <source>
        <dbReference type="EMBL" id="CAI5444525.1"/>
    </source>
</evidence>
<feature type="region of interest" description="Disordered" evidence="2">
    <location>
        <begin position="347"/>
        <end position="382"/>
    </location>
</feature>
<reference evidence="4" key="1">
    <citation type="submission" date="2022-11" db="EMBL/GenBank/DDBJ databases">
        <authorList>
            <person name="Kikuchi T."/>
        </authorList>
    </citation>
    <scope>NUCLEOTIDE SEQUENCE</scope>
    <source>
        <strain evidence="4">PS1010</strain>
    </source>
</reference>